<proteinExistence type="predicted"/>
<dbReference type="Proteomes" id="UP001420932">
    <property type="component" value="Unassembled WGS sequence"/>
</dbReference>
<dbReference type="PROSITE" id="PS51257">
    <property type="entry name" value="PROKAR_LIPOPROTEIN"/>
    <property type="match status" value="1"/>
</dbReference>
<comment type="caution">
    <text evidence="1">The sequence shown here is derived from an EMBL/GenBank/DDBJ whole genome shotgun (WGS) entry which is preliminary data.</text>
</comment>
<organism evidence="1 2">
    <name type="scientific">Stephania yunnanensis</name>
    <dbReference type="NCBI Taxonomy" id="152371"/>
    <lineage>
        <taxon>Eukaryota</taxon>
        <taxon>Viridiplantae</taxon>
        <taxon>Streptophyta</taxon>
        <taxon>Embryophyta</taxon>
        <taxon>Tracheophyta</taxon>
        <taxon>Spermatophyta</taxon>
        <taxon>Magnoliopsida</taxon>
        <taxon>Ranunculales</taxon>
        <taxon>Menispermaceae</taxon>
        <taxon>Menispermoideae</taxon>
        <taxon>Cissampelideae</taxon>
        <taxon>Stephania</taxon>
    </lineage>
</organism>
<accession>A0AAP0PP42</accession>
<evidence type="ECO:0000313" key="2">
    <source>
        <dbReference type="Proteomes" id="UP001420932"/>
    </source>
</evidence>
<keyword evidence="2" id="KW-1185">Reference proteome</keyword>
<protein>
    <submittedName>
        <fullName evidence="1">Uncharacterized protein</fullName>
    </submittedName>
</protein>
<evidence type="ECO:0000313" key="1">
    <source>
        <dbReference type="EMBL" id="KAK9151598.1"/>
    </source>
</evidence>
<name>A0AAP0PP42_9MAGN</name>
<dbReference type="AlphaFoldDB" id="A0AAP0PP42"/>
<dbReference type="EMBL" id="JBBNAF010000004">
    <property type="protein sequence ID" value="KAK9151598.1"/>
    <property type="molecule type" value="Genomic_DNA"/>
</dbReference>
<sequence>MCRGSSQDFKDYIAAKHPVTIVALFGIFSGCSSNELIVPNRLGAIEVDLVPPYQYLTLTYSQADLLTENVSVFVTIAISELKNIDV</sequence>
<reference evidence="1 2" key="1">
    <citation type="submission" date="2024-01" db="EMBL/GenBank/DDBJ databases">
        <title>Genome assemblies of Stephania.</title>
        <authorList>
            <person name="Yang L."/>
        </authorList>
    </citation>
    <scope>NUCLEOTIDE SEQUENCE [LARGE SCALE GENOMIC DNA]</scope>
    <source>
        <strain evidence="1">YNDBR</strain>
        <tissue evidence="1">Leaf</tissue>
    </source>
</reference>
<gene>
    <name evidence="1" type="ORF">Syun_009907</name>
</gene>